<keyword evidence="3" id="KW-1185">Reference proteome</keyword>
<dbReference type="EMBL" id="JAVREZ010000013">
    <property type="protein sequence ID" value="MDT0484901.1"/>
    <property type="molecule type" value="Genomic_DNA"/>
</dbReference>
<gene>
    <name evidence="2" type="ORF">RNB18_32810</name>
</gene>
<feature type="region of interest" description="Disordered" evidence="1">
    <location>
        <begin position="24"/>
        <end position="64"/>
    </location>
</feature>
<organism evidence="2 3">
    <name type="scientific">Streptomyces doebereineriae</name>
    <dbReference type="NCBI Taxonomy" id="3075528"/>
    <lineage>
        <taxon>Bacteria</taxon>
        <taxon>Bacillati</taxon>
        <taxon>Actinomycetota</taxon>
        <taxon>Actinomycetes</taxon>
        <taxon>Kitasatosporales</taxon>
        <taxon>Streptomycetaceae</taxon>
        <taxon>Streptomyces</taxon>
    </lineage>
</organism>
<evidence type="ECO:0000313" key="3">
    <source>
        <dbReference type="Proteomes" id="UP001183824"/>
    </source>
</evidence>
<evidence type="ECO:0000256" key="1">
    <source>
        <dbReference type="SAM" id="MobiDB-lite"/>
    </source>
</evidence>
<accession>A0ABU2VH35</accession>
<protein>
    <submittedName>
        <fullName evidence="2">Uncharacterized protein</fullName>
    </submittedName>
</protein>
<dbReference type="Proteomes" id="UP001183824">
    <property type="component" value="Unassembled WGS sequence"/>
</dbReference>
<reference evidence="3" key="1">
    <citation type="submission" date="2023-07" db="EMBL/GenBank/DDBJ databases">
        <title>30 novel species of actinomycetes from the DSMZ collection.</title>
        <authorList>
            <person name="Nouioui I."/>
        </authorList>
    </citation>
    <scope>NUCLEOTIDE SEQUENCE [LARGE SCALE GENOMIC DNA]</scope>
    <source>
        <strain evidence="3">DSM 41640</strain>
    </source>
</reference>
<evidence type="ECO:0000313" key="2">
    <source>
        <dbReference type="EMBL" id="MDT0484901.1"/>
    </source>
</evidence>
<name>A0ABU2VH35_9ACTN</name>
<dbReference type="RefSeq" id="WP_311717739.1">
    <property type="nucleotide sequence ID" value="NZ_JAVREZ010000013.1"/>
</dbReference>
<proteinExistence type="predicted"/>
<comment type="caution">
    <text evidence="2">The sequence shown here is derived from an EMBL/GenBank/DDBJ whole genome shotgun (WGS) entry which is preliminary data.</text>
</comment>
<sequence length="64" mass="6918">MDPVDYSWMVVCRESGLRVDEINDTDQAQPGAVSATGAELDIDEYDLAGPRTSGEHMTSYPPGT</sequence>